<dbReference type="InterPro" id="IPR009075">
    <property type="entry name" value="AcylCo_DH/oxidase_C"/>
</dbReference>
<evidence type="ECO:0000259" key="6">
    <source>
        <dbReference type="Pfam" id="PF00441"/>
    </source>
</evidence>
<sequence>MRFALTDDQIALRDAVREVLADTCPPAAVREAWAGGPVDRVSVALVELGLPGMALPEKDGGLGLSDVDLVPVLTEVGYAAVPLPVAETAAVAVPLFAAAGVDINDALSGVGSAPGSALDRASYMQGPGGAWVAVRRAAGPVPWAGRASVVLDLTGSVAWMRPVGGAGVSTMDGSRAARVLDEAPGTVVTEDPELVALARDRADLATAAQLLGLGRRMLDLTVGYVRTRTQFGVPVGSFQAVKHHLADALLQLEFAEPVVYAAAWAVATGSVHRGRDVSAAAVLATDAARFVARQAIQCHGAIGYTVEYDLHLYAKRAWALAATCDLDAHLSRLARALELEEAP</sequence>
<feature type="domain" description="Acyl-CoA dehydrogenase/oxidase N-terminal" evidence="7">
    <location>
        <begin position="6"/>
        <end position="92"/>
    </location>
</feature>
<dbReference type="Pfam" id="PF02771">
    <property type="entry name" value="Acyl-CoA_dh_N"/>
    <property type="match status" value="1"/>
</dbReference>
<evidence type="ECO:0000313" key="9">
    <source>
        <dbReference type="Proteomes" id="UP000635606"/>
    </source>
</evidence>
<dbReference type="SUPFAM" id="SSF56645">
    <property type="entry name" value="Acyl-CoA dehydrogenase NM domain-like"/>
    <property type="match status" value="1"/>
</dbReference>
<name>A0A8J3ZML9_9ACTN</name>
<keyword evidence="9" id="KW-1185">Reference proteome</keyword>
<comment type="similarity">
    <text evidence="2">Belongs to the acyl-CoA dehydrogenase family.</text>
</comment>
<keyword evidence="5" id="KW-0560">Oxidoreductase</keyword>
<dbReference type="Pfam" id="PF00441">
    <property type="entry name" value="Acyl-CoA_dh_1"/>
    <property type="match status" value="1"/>
</dbReference>
<accession>A0A8J3ZML9</accession>
<dbReference type="Gene3D" id="1.10.540.10">
    <property type="entry name" value="Acyl-CoA dehydrogenase/oxidase, N-terminal domain"/>
    <property type="match status" value="1"/>
</dbReference>
<dbReference type="GO" id="GO:0050660">
    <property type="term" value="F:flavin adenine dinucleotide binding"/>
    <property type="evidence" value="ECO:0007669"/>
    <property type="project" value="InterPro"/>
</dbReference>
<keyword evidence="3" id="KW-0285">Flavoprotein</keyword>
<dbReference type="InterPro" id="IPR036250">
    <property type="entry name" value="AcylCo_DH-like_C"/>
</dbReference>
<dbReference type="InterPro" id="IPR009100">
    <property type="entry name" value="AcylCoA_DH/oxidase_NM_dom_sf"/>
</dbReference>
<reference evidence="8" key="1">
    <citation type="submission" date="2021-01" db="EMBL/GenBank/DDBJ databases">
        <title>Whole genome shotgun sequence of Virgisporangium ochraceum NBRC 16418.</title>
        <authorList>
            <person name="Komaki H."/>
            <person name="Tamura T."/>
        </authorList>
    </citation>
    <scope>NUCLEOTIDE SEQUENCE</scope>
    <source>
        <strain evidence="8">NBRC 16418</strain>
    </source>
</reference>
<keyword evidence="4" id="KW-0274">FAD</keyword>
<protein>
    <submittedName>
        <fullName evidence="8">Putative acyl-CoA dehydrogenase FadE</fullName>
    </submittedName>
</protein>
<evidence type="ECO:0000256" key="5">
    <source>
        <dbReference type="ARBA" id="ARBA00023002"/>
    </source>
</evidence>
<dbReference type="InterPro" id="IPR013786">
    <property type="entry name" value="AcylCoA_DH/ox_N"/>
</dbReference>
<dbReference type="GO" id="GO:0003995">
    <property type="term" value="F:acyl-CoA dehydrogenase activity"/>
    <property type="evidence" value="ECO:0007669"/>
    <property type="project" value="TreeGrafter"/>
</dbReference>
<feature type="domain" description="Acyl-CoA dehydrogenase/oxidase C-terminal" evidence="6">
    <location>
        <begin position="204"/>
        <end position="317"/>
    </location>
</feature>
<evidence type="ECO:0000256" key="3">
    <source>
        <dbReference type="ARBA" id="ARBA00022630"/>
    </source>
</evidence>
<dbReference type="Gene3D" id="1.20.140.10">
    <property type="entry name" value="Butyryl-CoA Dehydrogenase, subunit A, domain 3"/>
    <property type="match status" value="1"/>
</dbReference>
<dbReference type="PANTHER" id="PTHR43884">
    <property type="entry name" value="ACYL-COA DEHYDROGENASE"/>
    <property type="match status" value="1"/>
</dbReference>
<dbReference type="InterPro" id="IPR037069">
    <property type="entry name" value="AcylCoA_DH/ox_N_sf"/>
</dbReference>
<evidence type="ECO:0000256" key="4">
    <source>
        <dbReference type="ARBA" id="ARBA00022827"/>
    </source>
</evidence>
<evidence type="ECO:0000259" key="7">
    <source>
        <dbReference type="Pfam" id="PF02771"/>
    </source>
</evidence>
<comment type="caution">
    <text evidence="8">The sequence shown here is derived from an EMBL/GenBank/DDBJ whole genome shotgun (WGS) entry which is preliminary data.</text>
</comment>
<dbReference type="RefSeq" id="WP_203926812.1">
    <property type="nucleotide sequence ID" value="NZ_BOPH01000021.1"/>
</dbReference>
<evidence type="ECO:0000313" key="8">
    <source>
        <dbReference type="EMBL" id="GIJ66842.1"/>
    </source>
</evidence>
<dbReference type="EMBL" id="BOPH01000021">
    <property type="protein sequence ID" value="GIJ66842.1"/>
    <property type="molecule type" value="Genomic_DNA"/>
</dbReference>
<organism evidence="8 9">
    <name type="scientific">Virgisporangium ochraceum</name>
    <dbReference type="NCBI Taxonomy" id="65505"/>
    <lineage>
        <taxon>Bacteria</taxon>
        <taxon>Bacillati</taxon>
        <taxon>Actinomycetota</taxon>
        <taxon>Actinomycetes</taxon>
        <taxon>Micromonosporales</taxon>
        <taxon>Micromonosporaceae</taxon>
        <taxon>Virgisporangium</taxon>
    </lineage>
</organism>
<proteinExistence type="inferred from homology"/>
<gene>
    <name evidence="8" type="ORF">Voc01_017590</name>
</gene>
<evidence type="ECO:0000256" key="1">
    <source>
        <dbReference type="ARBA" id="ARBA00001974"/>
    </source>
</evidence>
<dbReference type="PANTHER" id="PTHR43884:SF20">
    <property type="entry name" value="ACYL-COA DEHYDROGENASE FADE28"/>
    <property type="match status" value="1"/>
</dbReference>
<evidence type="ECO:0000256" key="2">
    <source>
        <dbReference type="ARBA" id="ARBA00009347"/>
    </source>
</evidence>
<dbReference type="AlphaFoldDB" id="A0A8J3ZML9"/>
<dbReference type="SUPFAM" id="SSF47203">
    <property type="entry name" value="Acyl-CoA dehydrogenase C-terminal domain-like"/>
    <property type="match status" value="1"/>
</dbReference>
<comment type="cofactor">
    <cofactor evidence="1">
        <name>FAD</name>
        <dbReference type="ChEBI" id="CHEBI:57692"/>
    </cofactor>
</comment>
<dbReference type="Proteomes" id="UP000635606">
    <property type="component" value="Unassembled WGS sequence"/>
</dbReference>